<dbReference type="InterPro" id="IPR044726">
    <property type="entry name" value="ABCC_6TM_D2"/>
</dbReference>
<dbReference type="PANTHER" id="PTHR24223:SF399">
    <property type="entry name" value="ABC TRANSPORTER ATNG"/>
    <property type="match status" value="1"/>
</dbReference>
<evidence type="ECO:0000256" key="4">
    <source>
        <dbReference type="ARBA" id="ARBA00022741"/>
    </source>
</evidence>
<dbReference type="Proteomes" id="UP000248423">
    <property type="component" value="Unassembled WGS sequence"/>
</dbReference>
<dbReference type="CDD" id="cd18580">
    <property type="entry name" value="ABC_6TM_ABCC_D2"/>
    <property type="match status" value="1"/>
</dbReference>
<keyword evidence="6 9" id="KW-1133">Transmembrane helix</keyword>
<keyword evidence="5" id="KW-0067">ATP-binding</keyword>
<feature type="transmembrane region" description="Helical" evidence="9">
    <location>
        <begin position="436"/>
        <end position="458"/>
    </location>
</feature>
<feature type="compositionally biased region" description="Basic and acidic residues" evidence="8">
    <location>
        <begin position="717"/>
        <end position="728"/>
    </location>
</feature>
<dbReference type="SMART" id="SM00382">
    <property type="entry name" value="AAA"/>
    <property type="match status" value="2"/>
</dbReference>
<feature type="transmembrane region" description="Helical" evidence="9">
    <location>
        <begin position="273"/>
        <end position="293"/>
    </location>
</feature>
<evidence type="ECO:0000313" key="13">
    <source>
        <dbReference type="Proteomes" id="UP000248423"/>
    </source>
</evidence>
<dbReference type="InterPro" id="IPR036640">
    <property type="entry name" value="ABC1_TM_sf"/>
</dbReference>
<dbReference type="SUPFAM" id="SSF90123">
    <property type="entry name" value="ABC transporter transmembrane region"/>
    <property type="match status" value="2"/>
</dbReference>
<feature type="domain" description="ABC transporter" evidence="10">
    <location>
        <begin position="1092"/>
        <end position="1317"/>
    </location>
</feature>
<evidence type="ECO:0000259" key="11">
    <source>
        <dbReference type="PROSITE" id="PS50929"/>
    </source>
</evidence>
<feature type="transmembrane region" description="Helical" evidence="9">
    <location>
        <begin position="1027"/>
        <end position="1047"/>
    </location>
</feature>
<reference evidence="12 13" key="1">
    <citation type="submission" date="2018-02" db="EMBL/GenBank/DDBJ databases">
        <title>The genomes of Aspergillus section Nigri reveals drivers in fungal speciation.</title>
        <authorList>
            <consortium name="DOE Joint Genome Institute"/>
            <person name="Vesth T.C."/>
            <person name="Nybo J."/>
            <person name="Theobald S."/>
            <person name="Brandl J."/>
            <person name="Frisvad J.C."/>
            <person name="Nielsen K.F."/>
            <person name="Lyhne E.K."/>
            <person name="Kogle M.E."/>
            <person name="Kuo A."/>
            <person name="Riley R."/>
            <person name="Clum A."/>
            <person name="Nolan M."/>
            <person name="Lipzen A."/>
            <person name="Salamov A."/>
            <person name="Henrissat B."/>
            <person name="Wiebenga A."/>
            <person name="De vries R.P."/>
            <person name="Grigoriev I.V."/>
            <person name="Mortensen U.H."/>
            <person name="Andersen M.R."/>
            <person name="Baker S.E."/>
        </authorList>
    </citation>
    <scope>NUCLEOTIDE SEQUENCE [LARGE SCALE GENOMIC DNA]</scope>
    <source>
        <strain evidence="12 13">CBS 121057</strain>
    </source>
</reference>
<dbReference type="InterPro" id="IPR050173">
    <property type="entry name" value="ABC_transporter_C-like"/>
</dbReference>
<keyword evidence="3 9" id="KW-0812">Transmembrane</keyword>
<comment type="subcellular location">
    <subcellularLocation>
        <location evidence="1">Membrane</location>
        <topology evidence="1">Multi-pass membrane protein</topology>
    </subcellularLocation>
</comment>
<evidence type="ECO:0000256" key="1">
    <source>
        <dbReference type="ARBA" id="ARBA00004141"/>
    </source>
</evidence>
<keyword evidence="12" id="KW-0378">Hydrolase</keyword>
<keyword evidence="4" id="KW-0547">Nucleotide-binding</keyword>
<feature type="transmembrane region" description="Helical" evidence="9">
    <location>
        <begin position="815"/>
        <end position="838"/>
    </location>
</feature>
<dbReference type="STRING" id="1448318.A0A319E3F2"/>
<feature type="domain" description="ABC transporter" evidence="10">
    <location>
        <begin position="489"/>
        <end position="718"/>
    </location>
</feature>
<dbReference type="GO" id="GO:0005524">
    <property type="term" value="F:ATP binding"/>
    <property type="evidence" value="ECO:0007669"/>
    <property type="project" value="UniProtKB-KW"/>
</dbReference>
<feature type="region of interest" description="Disordered" evidence="8">
    <location>
        <begin position="717"/>
        <end position="756"/>
    </location>
</feature>
<feature type="transmembrane region" description="Helical" evidence="9">
    <location>
        <begin position="397"/>
        <end position="421"/>
    </location>
</feature>
<dbReference type="PANTHER" id="PTHR24223">
    <property type="entry name" value="ATP-BINDING CASSETTE SUB-FAMILY C"/>
    <property type="match status" value="1"/>
</dbReference>
<evidence type="ECO:0000256" key="2">
    <source>
        <dbReference type="ARBA" id="ARBA00022448"/>
    </source>
</evidence>
<evidence type="ECO:0000313" key="12">
    <source>
        <dbReference type="EMBL" id="PYI02725.1"/>
    </source>
</evidence>
<protein>
    <submittedName>
        <fullName evidence="12">P-loop containing nucleoside triphosphate hydrolase protein</fullName>
    </submittedName>
</protein>
<evidence type="ECO:0000256" key="3">
    <source>
        <dbReference type="ARBA" id="ARBA00022692"/>
    </source>
</evidence>
<organism evidence="12 13">
    <name type="scientific">Aspergillus sclerotiicarbonarius (strain CBS 121057 / IBT 28362)</name>
    <dbReference type="NCBI Taxonomy" id="1448318"/>
    <lineage>
        <taxon>Eukaryota</taxon>
        <taxon>Fungi</taxon>
        <taxon>Dikarya</taxon>
        <taxon>Ascomycota</taxon>
        <taxon>Pezizomycotina</taxon>
        <taxon>Eurotiomycetes</taxon>
        <taxon>Eurotiomycetidae</taxon>
        <taxon>Eurotiales</taxon>
        <taxon>Aspergillaceae</taxon>
        <taxon>Aspergillus</taxon>
        <taxon>Aspergillus subgen. Circumdati</taxon>
    </lineage>
</organism>
<feature type="transmembrane region" description="Helical" evidence="9">
    <location>
        <begin position="913"/>
        <end position="933"/>
    </location>
</feature>
<proteinExistence type="predicted"/>
<sequence length="1317" mass="144554">MRCGFSVENHFGPRVLPCRREFDFTLLFEQTILGLAPDLLFIVLCVFRWGQIYGRGKKVGQGFLGVWKTALVALLLVIKLLLLVLWSLPRVPKTNVSIPSAAVSLISTLALLVLSRYEHSRSLRPSNLICLYLLTTTLFEIVHVRTLWLIRPLDFHRLSPETGSGVFGRSIYWWLNQLFSGGFRGTLTLDDLYPLNLWIADFISHGVTAQVGKQRKRHTVLHQTVGELKWTLAAAAAPRICLIGFKFAQPFLINDLIKYVSDHGSDEPPGARYGFVGATLLIYVGLALSNCLYKRQAIRMITMIRARLVGMIYVQTLHQVSDAHDETSSVTLMSTDVDRITTGISWVRAVQERVSFTSAILKGMRQIKMFGIEPTMEAKINRLREAELESSKPYRTLIVWINVLGAVSTALAPAATIAVYAGTQLNLKLETPKTDLVFTSLSLISLLTNPVVLISVSLTRFTSAIGQPQPADRPLMMGASGIEMSSLPANAEDLVSMHGAYFKLPTGSSNILEDVDLKIRRSSFSVVTGPLGSGKSSLLKAILGELNATQGRTFIAPVRMAYCQQAPWIFNGTLQTNIMCESPMDEKWLKEVVYACNLEVDVARLSNGLDTVVGSSGSQLSGGQKQRVALARAIYAKPDLLLLDDVLSALDAVTCKRVCQRIFGRSGLVRKLGLATVLATTAKADNLIILSNNGRIVDQGSLEDLLVKDQSIQEMLRQTDSKEGKREDQDSDTPFRETQTGPSDGPRPAQGTNPANTRGTGDFSLYAYYIKSFGWWAFCFTLTFATIYVLCIALPQHMLTWWADSTPRNNYTYLGSYMAVSTIAIAAIGVFIGFFFVWTVPRSAINLHNILLEAVMRAPWPSVAQMDRGSLINRFSQDMSLVDMQLPVAFGITLQNFLTCLAQAALIATGAGYMAIIIPFCIGTVWTIQAFYLRTSKQIRLLDLEAKAPLYTHFLETTEGLTTVRAFQWQQQFSDRNAHLLDASQKPFYTMHCIQQWLQVVLDLLVAALATALTALAVFVTRKTSSGGVGVALVNLLSFNSTLTLLITNWTQLETSLGAIARVKQFVTDPQLQPVISKPAAAIEGWPSMGRLEFRDVSASYCDNSPPILKNISFTLPPGQKLGICGRTGSGKSTLLGTLFSLTTITSGEIYLDGIDISTIPPHQLHSAIVPIPQHPLIIPGSVRENLVLGTPPPLPPTTTSSTIPISDAEIISTLSTLPLPLWPHILSHGGLNADVQSIPLSNGQQQLLCIARALLRPGKLVVLDEPTSGFDEHTEKLVQGVLREGFRGWTVISIAHRIRTLLDSDLVIVLDEGGGM</sequence>
<dbReference type="VEuPathDB" id="FungiDB:BO78DRAFT_410424"/>
<evidence type="ECO:0000256" key="8">
    <source>
        <dbReference type="SAM" id="MobiDB-lite"/>
    </source>
</evidence>
<evidence type="ECO:0000256" key="7">
    <source>
        <dbReference type="ARBA" id="ARBA00023136"/>
    </source>
</evidence>
<dbReference type="GO" id="GO:0016887">
    <property type="term" value="F:ATP hydrolysis activity"/>
    <property type="evidence" value="ECO:0007669"/>
    <property type="project" value="InterPro"/>
</dbReference>
<feature type="transmembrane region" description="Helical" evidence="9">
    <location>
        <begin position="773"/>
        <end position="795"/>
    </location>
</feature>
<evidence type="ECO:0000259" key="10">
    <source>
        <dbReference type="PROSITE" id="PS50893"/>
    </source>
</evidence>
<dbReference type="Gene3D" id="1.20.1560.10">
    <property type="entry name" value="ABC transporter type 1, transmembrane domain"/>
    <property type="match status" value="3"/>
</dbReference>
<gene>
    <name evidence="12" type="ORF">BO78DRAFT_410424</name>
</gene>
<dbReference type="OrthoDB" id="6500128at2759"/>
<accession>A0A319E3F2</accession>
<dbReference type="EMBL" id="KZ826390">
    <property type="protein sequence ID" value="PYI02725.1"/>
    <property type="molecule type" value="Genomic_DNA"/>
</dbReference>
<dbReference type="SUPFAM" id="SSF52540">
    <property type="entry name" value="P-loop containing nucleoside triphosphate hydrolases"/>
    <property type="match status" value="2"/>
</dbReference>
<keyword evidence="7 9" id="KW-0472">Membrane</keyword>
<dbReference type="FunFam" id="1.20.1560.10:FF:000066">
    <property type="entry name" value="ABC multidrug transporter (Eurofung)"/>
    <property type="match status" value="1"/>
</dbReference>
<feature type="transmembrane region" description="Helical" evidence="9">
    <location>
        <begin position="32"/>
        <end position="50"/>
    </location>
</feature>
<keyword evidence="2" id="KW-0813">Transport</keyword>
<dbReference type="InterPro" id="IPR027417">
    <property type="entry name" value="P-loop_NTPase"/>
</dbReference>
<dbReference type="PROSITE" id="PS50929">
    <property type="entry name" value="ABC_TM1F"/>
    <property type="match status" value="2"/>
</dbReference>
<dbReference type="PROSITE" id="PS00211">
    <property type="entry name" value="ABC_TRANSPORTER_1"/>
    <property type="match status" value="1"/>
</dbReference>
<name>A0A319E3F2_ASPSB</name>
<dbReference type="PROSITE" id="PS50893">
    <property type="entry name" value="ABC_TRANSPORTER_2"/>
    <property type="match status" value="2"/>
</dbReference>
<evidence type="ECO:0000256" key="9">
    <source>
        <dbReference type="SAM" id="Phobius"/>
    </source>
</evidence>
<dbReference type="Pfam" id="PF00005">
    <property type="entry name" value="ABC_tran"/>
    <property type="match status" value="2"/>
</dbReference>
<feature type="transmembrane region" description="Helical" evidence="9">
    <location>
        <begin position="62"/>
        <end position="86"/>
    </location>
</feature>
<dbReference type="InterPro" id="IPR003439">
    <property type="entry name" value="ABC_transporter-like_ATP-bd"/>
</dbReference>
<feature type="transmembrane region" description="Helical" evidence="9">
    <location>
        <begin position="1000"/>
        <end position="1021"/>
    </location>
</feature>
<evidence type="ECO:0000256" key="5">
    <source>
        <dbReference type="ARBA" id="ARBA00022840"/>
    </source>
</evidence>
<dbReference type="Pfam" id="PF00664">
    <property type="entry name" value="ABC_membrane"/>
    <property type="match status" value="2"/>
</dbReference>
<dbReference type="GO" id="GO:0016020">
    <property type="term" value="C:membrane"/>
    <property type="evidence" value="ECO:0007669"/>
    <property type="project" value="UniProtKB-SubCell"/>
</dbReference>
<feature type="domain" description="ABC transmembrane type-1" evidence="11">
    <location>
        <begin position="775"/>
        <end position="1055"/>
    </location>
</feature>
<dbReference type="Pfam" id="PF24357">
    <property type="entry name" value="TMD0_ABC"/>
    <property type="match status" value="1"/>
</dbReference>
<feature type="transmembrane region" description="Helical" evidence="9">
    <location>
        <begin position="129"/>
        <end position="150"/>
    </location>
</feature>
<dbReference type="InterPro" id="IPR056227">
    <property type="entry name" value="TMD0_ABC"/>
</dbReference>
<keyword evidence="13" id="KW-1185">Reference proteome</keyword>
<dbReference type="InterPro" id="IPR011527">
    <property type="entry name" value="ABC1_TM_dom"/>
</dbReference>
<dbReference type="InterPro" id="IPR017871">
    <property type="entry name" value="ABC_transporter-like_CS"/>
</dbReference>
<feature type="transmembrane region" description="Helical" evidence="9">
    <location>
        <begin position="98"/>
        <end position="117"/>
    </location>
</feature>
<feature type="domain" description="ABC transmembrane type-1" evidence="11">
    <location>
        <begin position="348"/>
        <end position="463"/>
    </location>
</feature>
<dbReference type="InterPro" id="IPR003593">
    <property type="entry name" value="AAA+_ATPase"/>
</dbReference>
<evidence type="ECO:0000256" key="6">
    <source>
        <dbReference type="ARBA" id="ARBA00022989"/>
    </source>
</evidence>
<dbReference type="GO" id="GO:0140359">
    <property type="term" value="F:ABC-type transporter activity"/>
    <property type="evidence" value="ECO:0007669"/>
    <property type="project" value="InterPro"/>
</dbReference>
<dbReference type="Gene3D" id="3.40.50.300">
    <property type="entry name" value="P-loop containing nucleotide triphosphate hydrolases"/>
    <property type="match status" value="2"/>
</dbReference>